<accession>A0AA40CFJ9</accession>
<comment type="caution">
    <text evidence="1">The sequence shown here is derived from an EMBL/GenBank/DDBJ whole genome shotgun (WGS) entry which is preliminary data.</text>
</comment>
<protein>
    <submittedName>
        <fullName evidence="1">Uncharacterized protein</fullName>
    </submittedName>
</protein>
<name>A0AA40CFJ9_9PEZI</name>
<dbReference type="GO" id="GO:0016740">
    <property type="term" value="F:transferase activity"/>
    <property type="evidence" value="ECO:0007669"/>
    <property type="project" value="InterPro"/>
</dbReference>
<evidence type="ECO:0000313" key="2">
    <source>
        <dbReference type="Proteomes" id="UP001174934"/>
    </source>
</evidence>
<gene>
    <name evidence="1" type="ORF">B0T17DRAFT_520395</name>
</gene>
<keyword evidence="2" id="KW-1185">Reference proteome</keyword>
<organism evidence="1 2">
    <name type="scientific">Bombardia bombarda</name>
    <dbReference type="NCBI Taxonomy" id="252184"/>
    <lineage>
        <taxon>Eukaryota</taxon>
        <taxon>Fungi</taxon>
        <taxon>Dikarya</taxon>
        <taxon>Ascomycota</taxon>
        <taxon>Pezizomycotina</taxon>
        <taxon>Sordariomycetes</taxon>
        <taxon>Sordariomycetidae</taxon>
        <taxon>Sordariales</taxon>
        <taxon>Lasiosphaeriaceae</taxon>
        <taxon>Bombardia</taxon>
    </lineage>
</organism>
<evidence type="ECO:0000313" key="1">
    <source>
        <dbReference type="EMBL" id="KAK0636981.1"/>
    </source>
</evidence>
<sequence length="182" mass="20638">MDSERIVQHTRHPVYFSNAMERISKRLPSTIWVEARSASPVISMARKALQSCSGNHIFHALDLRVFEAESSISSVACNLWQNGSNALSWQLHRSQQSKYLWLNLPPYQFEKTRHWIEYKQPVALEPEPSASKLQKKPELLQLLEPKSLDAGNMDEILLRLTAGPLCTTCVPGDILLLARAFA</sequence>
<dbReference type="InterPro" id="IPR001227">
    <property type="entry name" value="Ac_transferase_dom_sf"/>
</dbReference>
<dbReference type="Gene3D" id="3.40.366.10">
    <property type="entry name" value="Malonyl-Coenzyme A Acyl Carrier Protein, domain 2"/>
    <property type="match status" value="1"/>
</dbReference>
<dbReference type="AlphaFoldDB" id="A0AA40CFJ9"/>
<proteinExistence type="predicted"/>
<reference evidence="1" key="1">
    <citation type="submission" date="2023-06" db="EMBL/GenBank/DDBJ databases">
        <title>Genome-scale phylogeny and comparative genomics of the fungal order Sordariales.</title>
        <authorList>
            <consortium name="Lawrence Berkeley National Laboratory"/>
            <person name="Hensen N."/>
            <person name="Bonometti L."/>
            <person name="Westerberg I."/>
            <person name="Brannstrom I.O."/>
            <person name="Guillou S."/>
            <person name="Cros-Aarteil S."/>
            <person name="Calhoun S."/>
            <person name="Haridas S."/>
            <person name="Kuo A."/>
            <person name="Mondo S."/>
            <person name="Pangilinan J."/>
            <person name="Riley R."/>
            <person name="LaButti K."/>
            <person name="Andreopoulos B."/>
            <person name="Lipzen A."/>
            <person name="Chen C."/>
            <person name="Yanf M."/>
            <person name="Daum C."/>
            <person name="Ng V."/>
            <person name="Clum A."/>
            <person name="Steindorff A."/>
            <person name="Ohm R."/>
            <person name="Martin F."/>
            <person name="Silar P."/>
            <person name="Natvig D."/>
            <person name="Lalanne C."/>
            <person name="Gautier V."/>
            <person name="Ament-velasquez S.L."/>
            <person name="Kruys A."/>
            <person name="Hutchinson M.I."/>
            <person name="Powell A.J."/>
            <person name="Barry K."/>
            <person name="Miller A.N."/>
            <person name="Grigoriev I.V."/>
            <person name="Debuchy R."/>
            <person name="Gladieux P."/>
            <person name="Thoren M.H."/>
            <person name="Johannesson H."/>
        </authorList>
    </citation>
    <scope>NUCLEOTIDE SEQUENCE</scope>
    <source>
        <strain evidence="1">SMH3391-2</strain>
    </source>
</reference>
<dbReference type="Gene3D" id="3.30.70.3290">
    <property type="match status" value="1"/>
</dbReference>
<dbReference type="EMBL" id="JAULSR010000001">
    <property type="protein sequence ID" value="KAK0636981.1"/>
    <property type="molecule type" value="Genomic_DNA"/>
</dbReference>
<dbReference type="Proteomes" id="UP001174934">
    <property type="component" value="Unassembled WGS sequence"/>
</dbReference>